<reference evidence="4 5" key="1">
    <citation type="submission" date="2024-09" db="EMBL/GenBank/DDBJ databases">
        <authorList>
            <person name="Sun Q."/>
            <person name="Mori K."/>
        </authorList>
    </citation>
    <scope>NUCLEOTIDE SEQUENCE [LARGE SCALE GENOMIC DNA]</scope>
    <source>
        <strain evidence="4 5">CCM 7904</strain>
    </source>
</reference>
<proteinExistence type="predicted"/>
<dbReference type="Gene3D" id="1.10.287.470">
    <property type="entry name" value="Helix hairpin bin"/>
    <property type="match status" value="1"/>
</dbReference>
<dbReference type="Gene3D" id="2.40.30.170">
    <property type="match status" value="1"/>
</dbReference>
<organism evidence="4 5">
    <name type="scientific">Paracoccus rhizosphaerae</name>
    <dbReference type="NCBI Taxonomy" id="1133347"/>
    <lineage>
        <taxon>Bacteria</taxon>
        <taxon>Pseudomonadati</taxon>
        <taxon>Pseudomonadota</taxon>
        <taxon>Alphaproteobacteria</taxon>
        <taxon>Rhodobacterales</taxon>
        <taxon>Paracoccaceae</taxon>
        <taxon>Paracoccus</taxon>
    </lineage>
</organism>
<dbReference type="Gene3D" id="2.40.50.100">
    <property type="match status" value="1"/>
</dbReference>
<keyword evidence="5" id="KW-1185">Reference proteome</keyword>
<keyword evidence="1" id="KW-0175">Coiled coil</keyword>
<dbReference type="PANTHER" id="PTHR30469:SF15">
    <property type="entry name" value="HLYD FAMILY OF SECRETION PROTEINS"/>
    <property type="match status" value="1"/>
</dbReference>
<evidence type="ECO:0000256" key="2">
    <source>
        <dbReference type="SAM" id="MobiDB-lite"/>
    </source>
</evidence>
<feature type="coiled-coil region" evidence="1">
    <location>
        <begin position="199"/>
        <end position="233"/>
    </location>
</feature>
<dbReference type="SUPFAM" id="SSF111369">
    <property type="entry name" value="HlyD-like secretion proteins"/>
    <property type="match status" value="1"/>
</dbReference>
<evidence type="ECO:0000259" key="3">
    <source>
        <dbReference type="Pfam" id="PF25917"/>
    </source>
</evidence>
<accession>A0ABV6CFP4</accession>
<dbReference type="EMBL" id="JBHLWQ010000043">
    <property type="protein sequence ID" value="MFC0199548.1"/>
    <property type="molecule type" value="Genomic_DNA"/>
</dbReference>
<protein>
    <submittedName>
        <fullName evidence="4">Efflux RND transporter periplasmic adaptor subunit</fullName>
    </submittedName>
</protein>
<gene>
    <name evidence="4" type="ORF">ACFFIZ_04260</name>
</gene>
<comment type="caution">
    <text evidence="4">The sequence shown here is derived from an EMBL/GenBank/DDBJ whole genome shotgun (WGS) entry which is preliminary data.</text>
</comment>
<dbReference type="Gene3D" id="2.40.420.20">
    <property type="match status" value="1"/>
</dbReference>
<dbReference type="RefSeq" id="WP_265505984.1">
    <property type="nucleotide sequence ID" value="NZ_JAOTBE010000006.1"/>
</dbReference>
<evidence type="ECO:0000256" key="1">
    <source>
        <dbReference type="SAM" id="Coils"/>
    </source>
</evidence>
<dbReference type="InterPro" id="IPR058625">
    <property type="entry name" value="MdtA-like_BSH"/>
</dbReference>
<feature type="region of interest" description="Disordered" evidence="2">
    <location>
        <begin position="423"/>
        <end position="444"/>
    </location>
</feature>
<dbReference type="PANTHER" id="PTHR30469">
    <property type="entry name" value="MULTIDRUG RESISTANCE PROTEIN MDTA"/>
    <property type="match status" value="1"/>
</dbReference>
<name>A0ABV6CFP4_9RHOB</name>
<feature type="compositionally biased region" description="Polar residues" evidence="2">
    <location>
        <begin position="429"/>
        <end position="444"/>
    </location>
</feature>
<dbReference type="Proteomes" id="UP001589795">
    <property type="component" value="Unassembled WGS sequence"/>
</dbReference>
<dbReference type="Pfam" id="PF25917">
    <property type="entry name" value="BSH_RND"/>
    <property type="match status" value="1"/>
</dbReference>
<sequence>MRFLTRSLLGLFLTFLTLALLFLAGFQLWQAMEVRGGDAGPARPPVEQAYAARLLTLVPVTLTPRMQVYGQVVSRRELQLRAGASGRLVYLHPDLQEGGTVGAGQILARIDPSAAQAALASRQAERDDAQGTLADTRRRVDIAAEDLAAAERQAELREAAVARQDQLSERGLGTSLDREAALLASSTAQQGVISRRAALADAESAVTAAENALRRAEIALTEARRDLADTEIRAGFDGRVTNVAVVEGGLVTLNEQLATIIDPDALEVRIPLSLDQFTRLLDPLGNLGDHDVTIALEGSAGQLTATARLDRAAVSVADGSAGRIVFARITDGGAALRPGDFVRVSIAEPPVAGAAQIPAAALGADGTVLVAGADDRLTAVAVEVLRRQGDDVVIAVPADLAGARIVAERAPQLGTGILVRDASDRGRTGTATERQVQRSGSGRG</sequence>
<evidence type="ECO:0000313" key="5">
    <source>
        <dbReference type="Proteomes" id="UP001589795"/>
    </source>
</evidence>
<feature type="domain" description="Multidrug resistance protein MdtA-like barrel-sandwich hybrid" evidence="3">
    <location>
        <begin position="79"/>
        <end position="261"/>
    </location>
</feature>
<evidence type="ECO:0000313" key="4">
    <source>
        <dbReference type="EMBL" id="MFC0199548.1"/>
    </source>
</evidence>